<proteinExistence type="predicted"/>
<dbReference type="Gene3D" id="1.50.10.20">
    <property type="match status" value="1"/>
</dbReference>
<dbReference type="SUPFAM" id="SSF48239">
    <property type="entry name" value="Terpenoid cyclases/Protein prenyltransferases"/>
    <property type="match status" value="1"/>
</dbReference>
<keyword evidence="6" id="KW-0808">Transferase</keyword>
<reference evidence="6 7" key="1">
    <citation type="submission" date="2019-03" db="EMBL/GenBank/DDBJ databases">
        <title>Genomic Encyclopedia of Type Strains, Phase IV (KMG-IV): sequencing the most valuable type-strain genomes for metagenomic binning, comparative biology and taxonomic classification.</title>
        <authorList>
            <person name="Goeker M."/>
        </authorList>
    </citation>
    <scope>NUCLEOTIDE SEQUENCE [LARGE SCALE GENOMIC DNA]</scope>
    <source>
        <strain evidence="6 7">DSM 45707</strain>
    </source>
</reference>
<dbReference type="EMBL" id="SMAG01000005">
    <property type="protein sequence ID" value="TCS93820.1"/>
    <property type="molecule type" value="Genomic_DNA"/>
</dbReference>
<feature type="compositionally biased region" description="Pro residues" evidence="2">
    <location>
        <begin position="489"/>
        <end position="527"/>
    </location>
</feature>
<evidence type="ECO:0000259" key="4">
    <source>
        <dbReference type="Pfam" id="PF00432"/>
    </source>
</evidence>
<comment type="caution">
    <text evidence="6">The sequence shown here is derived from an EMBL/GenBank/DDBJ whole genome shotgun (WGS) entry which is preliminary data.</text>
</comment>
<dbReference type="CDD" id="cd00688">
    <property type="entry name" value="ISOPREN_C2_like"/>
    <property type="match status" value="1"/>
</dbReference>
<sequence length="636" mass="69926">MNQRRKWLGLFVVMLVVSMISSVVSPAVWANGELENIEQETSSITLTVVGDPARGTILPGTSVPVQSTDTAFTVLLKALGNKVEYMGSGSSVYVQAIDGLAEFDRGSLSGWMYQVNGQFPPVSAGAYKVKPGDQVAWLYTCDGGADVGLPMFSNIEFSSPSKTIVKNNLRFSESNSNMMIASVKESEQISKIEENRSVVITQSNLESGSLSWKESMEKAKQHILKKDSHTDWEVVGLVGSGASAPSSYLQSRYEEVQNKQANYRKATDLERMVLGIVAAGGNPEDVGGYNLIEKIYNHGNITMTGNNGVIFGLIALDSKSYPIPSEAKWTREKLIDYLLQQQNGDGGWALSTGKSDVDITAMALTALAPYRDQKRVEESGQKALRWLSQVQNENGGFESWGVEASESASQVIIALSSWKVDPQSSLFTKKGHHVLGNLLSHQQGDGGFAHTKQIPSSDGMATEQALQAIVAYQYYLEGRGLLYQFPKSTTPPKPTEPQPKPNPTPQPQPNPKPLPKPKPITPNPRPYPTVVQPKYPVQQPSPQMVFQPTSLKPNILSDASTTETTDEVIHTPKEIDEYNRISLRAKIVPKTAFWTPSITPLWWKQPSIWLIGVGSLLFVLAILYYLIPIWRRKGQI</sequence>
<evidence type="ECO:0000256" key="3">
    <source>
        <dbReference type="SAM" id="Phobius"/>
    </source>
</evidence>
<keyword evidence="1" id="KW-0677">Repeat</keyword>
<dbReference type="AlphaFoldDB" id="A0A4R3L4X1"/>
<dbReference type="Pfam" id="PF00432">
    <property type="entry name" value="Prenyltrans"/>
    <property type="match status" value="1"/>
</dbReference>
<gene>
    <name evidence="6" type="ORF">EDD58_10528</name>
</gene>
<dbReference type="InterPro" id="IPR001330">
    <property type="entry name" value="Prenyltrans"/>
</dbReference>
<dbReference type="OrthoDB" id="411361at2"/>
<evidence type="ECO:0000313" key="7">
    <source>
        <dbReference type="Proteomes" id="UP000294937"/>
    </source>
</evidence>
<evidence type="ECO:0000313" key="6">
    <source>
        <dbReference type="EMBL" id="TCS93820.1"/>
    </source>
</evidence>
<evidence type="ECO:0000256" key="1">
    <source>
        <dbReference type="ARBA" id="ARBA00022737"/>
    </source>
</evidence>
<accession>A0A4R3L4X1</accession>
<organism evidence="6 7">
    <name type="scientific">Hazenella coriacea</name>
    <dbReference type="NCBI Taxonomy" id="1179467"/>
    <lineage>
        <taxon>Bacteria</taxon>
        <taxon>Bacillati</taxon>
        <taxon>Bacillota</taxon>
        <taxon>Bacilli</taxon>
        <taxon>Bacillales</taxon>
        <taxon>Thermoactinomycetaceae</taxon>
        <taxon>Hazenella</taxon>
    </lineage>
</organism>
<keyword evidence="3" id="KW-1133">Transmembrane helix</keyword>
<dbReference type="Gene3D" id="2.170.130.30">
    <property type="match status" value="1"/>
</dbReference>
<dbReference type="Proteomes" id="UP000294937">
    <property type="component" value="Unassembled WGS sequence"/>
</dbReference>
<keyword evidence="7" id="KW-1185">Reference proteome</keyword>
<dbReference type="RefSeq" id="WP_131925101.1">
    <property type="nucleotide sequence ID" value="NZ_SMAG01000005.1"/>
</dbReference>
<dbReference type="InterPro" id="IPR008930">
    <property type="entry name" value="Terpenoid_cyclase/PrenylTrfase"/>
</dbReference>
<feature type="region of interest" description="Disordered" evidence="2">
    <location>
        <begin position="485"/>
        <end position="530"/>
    </location>
</feature>
<feature type="domain" description="Transcobalamin-like C-terminal" evidence="5">
    <location>
        <begin position="69"/>
        <end position="140"/>
    </location>
</feature>
<evidence type="ECO:0000256" key="2">
    <source>
        <dbReference type="SAM" id="MobiDB-lite"/>
    </source>
</evidence>
<dbReference type="Pfam" id="PF14478">
    <property type="entry name" value="DUF4430"/>
    <property type="match status" value="1"/>
</dbReference>
<keyword evidence="3" id="KW-0812">Transmembrane</keyword>
<keyword evidence="3" id="KW-0472">Membrane</keyword>
<feature type="transmembrane region" description="Helical" evidence="3">
    <location>
        <begin position="608"/>
        <end position="627"/>
    </location>
</feature>
<feature type="domain" description="Prenyltransferase alpha-alpha toroid" evidence="4">
    <location>
        <begin position="325"/>
        <end position="454"/>
    </location>
</feature>
<name>A0A4R3L4X1_9BACL</name>
<dbReference type="GO" id="GO:0016740">
    <property type="term" value="F:transferase activity"/>
    <property type="evidence" value="ECO:0007669"/>
    <property type="project" value="UniProtKB-KW"/>
</dbReference>
<evidence type="ECO:0000259" key="5">
    <source>
        <dbReference type="Pfam" id="PF14478"/>
    </source>
</evidence>
<dbReference type="InterPro" id="IPR027954">
    <property type="entry name" value="Transcobalamin-like_C"/>
</dbReference>
<protein>
    <submittedName>
        <fullName evidence="6">Prenyltransferase/squalene oxidase-like repeat protein</fullName>
    </submittedName>
</protein>